<proteinExistence type="predicted"/>
<evidence type="ECO:0000256" key="1">
    <source>
        <dbReference type="SAM" id="MobiDB-lite"/>
    </source>
</evidence>
<dbReference type="RefSeq" id="XP_015963110.1">
    <property type="nucleotide sequence ID" value="XM_016107624.3"/>
</dbReference>
<reference evidence="3" key="2">
    <citation type="submission" date="2025-08" db="UniProtKB">
        <authorList>
            <consortium name="RefSeq"/>
        </authorList>
    </citation>
    <scope>IDENTIFICATION</scope>
    <source>
        <tissue evidence="3">Whole plant</tissue>
    </source>
</reference>
<evidence type="ECO:0000313" key="2">
    <source>
        <dbReference type="Proteomes" id="UP000515211"/>
    </source>
</evidence>
<evidence type="ECO:0000313" key="3">
    <source>
        <dbReference type="RefSeq" id="XP_015963110.1"/>
    </source>
</evidence>
<dbReference type="KEGG" id="adu:107487045"/>
<dbReference type="OrthoDB" id="1495935at2759"/>
<sequence>MASQLGSNTRCQTLMHCTASYGERGSGSRRRGGCKLSHRYRRITNHGSDNDEGSGNASTQQEQDLNKKKGAKQQLAQKLHRLGFSYLASSFIYVVTKVKAFYNGFLGDVSNQPNAITAMEAQLTEPYFSFPVLPYN</sequence>
<protein>
    <submittedName>
        <fullName evidence="3">Uncharacterized protein LOC107487045</fullName>
    </submittedName>
</protein>
<gene>
    <name evidence="3" type="primary">LOC107487045</name>
</gene>
<feature type="region of interest" description="Disordered" evidence="1">
    <location>
        <begin position="22"/>
        <end position="72"/>
    </location>
</feature>
<feature type="compositionally biased region" description="Basic residues" evidence="1">
    <location>
        <begin position="27"/>
        <end position="44"/>
    </location>
</feature>
<feature type="compositionally biased region" description="Polar residues" evidence="1">
    <location>
        <begin position="53"/>
        <end position="63"/>
    </location>
</feature>
<reference evidence="2" key="1">
    <citation type="journal article" date="2016" name="Nat. Genet.">
        <title>The genome sequences of Arachis duranensis and Arachis ipaensis, the diploid ancestors of cultivated peanut.</title>
        <authorList>
            <person name="Bertioli D.J."/>
            <person name="Cannon S.B."/>
            <person name="Froenicke L."/>
            <person name="Huang G."/>
            <person name="Farmer A.D."/>
            <person name="Cannon E.K."/>
            <person name="Liu X."/>
            <person name="Gao D."/>
            <person name="Clevenger J."/>
            <person name="Dash S."/>
            <person name="Ren L."/>
            <person name="Moretzsohn M.C."/>
            <person name="Shirasawa K."/>
            <person name="Huang W."/>
            <person name="Vidigal B."/>
            <person name="Abernathy B."/>
            <person name="Chu Y."/>
            <person name="Niederhuth C.E."/>
            <person name="Umale P."/>
            <person name="Araujo A.C."/>
            <person name="Kozik A."/>
            <person name="Kim K.D."/>
            <person name="Burow M.D."/>
            <person name="Varshney R.K."/>
            <person name="Wang X."/>
            <person name="Zhang X."/>
            <person name="Barkley N."/>
            <person name="Guimaraes P.M."/>
            <person name="Isobe S."/>
            <person name="Guo B."/>
            <person name="Liao B."/>
            <person name="Stalker H.T."/>
            <person name="Schmitz R.J."/>
            <person name="Scheffler B.E."/>
            <person name="Leal-Bertioli S.C."/>
            <person name="Xun X."/>
            <person name="Jackson S.A."/>
            <person name="Michelmore R."/>
            <person name="Ozias-Akins P."/>
        </authorList>
    </citation>
    <scope>NUCLEOTIDE SEQUENCE [LARGE SCALE GENOMIC DNA]</scope>
    <source>
        <strain evidence="2">cv. V14167</strain>
    </source>
</reference>
<name>A0A6P4D6C6_ARADU</name>
<dbReference type="Proteomes" id="UP000515211">
    <property type="component" value="Chromosome 5"/>
</dbReference>
<keyword evidence="2" id="KW-1185">Reference proteome</keyword>
<dbReference type="AlphaFoldDB" id="A0A6P4D6C6"/>
<organism evidence="2 3">
    <name type="scientific">Arachis duranensis</name>
    <name type="common">Wild peanut</name>
    <dbReference type="NCBI Taxonomy" id="130453"/>
    <lineage>
        <taxon>Eukaryota</taxon>
        <taxon>Viridiplantae</taxon>
        <taxon>Streptophyta</taxon>
        <taxon>Embryophyta</taxon>
        <taxon>Tracheophyta</taxon>
        <taxon>Spermatophyta</taxon>
        <taxon>Magnoliopsida</taxon>
        <taxon>eudicotyledons</taxon>
        <taxon>Gunneridae</taxon>
        <taxon>Pentapetalae</taxon>
        <taxon>rosids</taxon>
        <taxon>fabids</taxon>
        <taxon>Fabales</taxon>
        <taxon>Fabaceae</taxon>
        <taxon>Papilionoideae</taxon>
        <taxon>50 kb inversion clade</taxon>
        <taxon>dalbergioids sensu lato</taxon>
        <taxon>Dalbergieae</taxon>
        <taxon>Pterocarpus clade</taxon>
        <taxon>Arachis</taxon>
    </lineage>
</organism>
<dbReference type="GeneID" id="107487045"/>
<accession>A0A6P4D6C6</accession>